<protein>
    <submittedName>
        <fullName evidence="2">Uncharacterized protein</fullName>
    </submittedName>
</protein>
<gene>
    <name evidence="2" type="ORF">L211DRAFT_849651</name>
</gene>
<feature type="region of interest" description="Disordered" evidence="1">
    <location>
        <begin position="175"/>
        <end position="204"/>
    </location>
</feature>
<evidence type="ECO:0000313" key="3">
    <source>
        <dbReference type="Proteomes" id="UP000267821"/>
    </source>
</evidence>
<organism evidence="2 3">
    <name type="scientific">Terfezia boudieri ATCC MYA-4762</name>
    <dbReference type="NCBI Taxonomy" id="1051890"/>
    <lineage>
        <taxon>Eukaryota</taxon>
        <taxon>Fungi</taxon>
        <taxon>Dikarya</taxon>
        <taxon>Ascomycota</taxon>
        <taxon>Pezizomycotina</taxon>
        <taxon>Pezizomycetes</taxon>
        <taxon>Pezizales</taxon>
        <taxon>Pezizaceae</taxon>
        <taxon>Terfezia</taxon>
    </lineage>
</organism>
<sequence length="256" mass="29307">MIRSWTLYPPVWYTYLEEEYDLDDEDIDAIRRNKVSGLDFLELTREFLRDPSGPYKLTDSPAARMKMLISMVKPGRVAREVPSDTSALHAQKKAKPGGHHHKLLKAQLLHKLLWNQGKSKRDLVVSTEPYSIPLYSEGTSGNEVYPVEYDSDLEDPDLELYDNDEEGDEGAVVMSEKSSIKGMSPSRDTFQSTKDEPETQTQSNYTKLSLRRVIAEYLQENDNHHVPADWDDILPCNANELLYCDVYVDMRPGTQC</sequence>
<reference evidence="2 3" key="1">
    <citation type="journal article" date="2018" name="Nat. Ecol. Evol.">
        <title>Pezizomycetes genomes reveal the molecular basis of ectomycorrhizal truffle lifestyle.</title>
        <authorList>
            <person name="Murat C."/>
            <person name="Payen T."/>
            <person name="Noel B."/>
            <person name="Kuo A."/>
            <person name="Morin E."/>
            <person name="Chen J."/>
            <person name="Kohler A."/>
            <person name="Krizsan K."/>
            <person name="Balestrini R."/>
            <person name="Da Silva C."/>
            <person name="Montanini B."/>
            <person name="Hainaut M."/>
            <person name="Levati E."/>
            <person name="Barry K.W."/>
            <person name="Belfiori B."/>
            <person name="Cichocki N."/>
            <person name="Clum A."/>
            <person name="Dockter R.B."/>
            <person name="Fauchery L."/>
            <person name="Guy J."/>
            <person name="Iotti M."/>
            <person name="Le Tacon F."/>
            <person name="Lindquist E.A."/>
            <person name="Lipzen A."/>
            <person name="Malagnac F."/>
            <person name="Mello A."/>
            <person name="Molinier V."/>
            <person name="Miyauchi S."/>
            <person name="Poulain J."/>
            <person name="Riccioni C."/>
            <person name="Rubini A."/>
            <person name="Sitrit Y."/>
            <person name="Splivallo R."/>
            <person name="Traeger S."/>
            <person name="Wang M."/>
            <person name="Zifcakova L."/>
            <person name="Wipf D."/>
            <person name="Zambonelli A."/>
            <person name="Paolocci F."/>
            <person name="Nowrousian M."/>
            <person name="Ottonello S."/>
            <person name="Baldrian P."/>
            <person name="Spatafora J.W."/>
            <person name="Henrissat B."/>
            <person name="Nagy L.G."/>
            <person name="Aury J.M."/>
            <person name="Wincker P."/>
            <person name="Grigoriev I.V."/>
            <person name="Bonfante P."/>
            <person name="Martin F.M."/>
        </authorList>
    </citation>
    <scope>NUCLEOTIDE SEQUENCE [LARGE SCALE GENOMIC DNA]</scope>
    <source>
        <strain evidence="2 3">ATCC MYA-4762</strain>
    </source>
</reference>
<dbReference type="Proteomes" id="UP000267821">
    <property type="component" value="Unassembled WGS sequence"/>
</dbReference>
<evidence type="ECO:0000256" key="1">
    <source>
        <dbReference type="SAM" id="MobiDB-lite"/>
    </source>
</evidence>
<proteinExistence type="predicted"/>
<name>A0A3N4LPT7_9PEZI</name>
<dbReference type="InParanoid" id="A0A3N4LPT7"/>
<keyword evidence="3" id="KW-1185">Reference proteome</keyword>
<accession>A0A3N4LPT7</accession>
<dbReference type="EMBL" id="ML121545">
    <property type="protein sequence ID" value="RPB23668.1"/>
    <property type="molecule type" value="Genomic_DNA"/>
</dbReference>
<dbReference type="AlphaFoldDB" id="A0A3N4LPT7"/>
<evidence type="ECO:0000313" key="2">
    <source>
        <dbReference type="EMBL" id="RPB23668.1"/>
    </source>
</evidence>